<accession>A0ABT8N4Q6</accession>
<name>A0ABT8N4Q6_9BACL</name>
<organism evidence="1 2">
    <name type="scientific">Planococcus shixiaomingii</name>
    <dbReference type="NCBI Taxonomy" id="3058393"/>
    <lineage>
        <taxon>Bacteria</taxon>
        <taxon>Bacillati</taxon>
        <taxon>Bacillota</taxon>
        <taxon>Bacilli</taxon>
        <taxon>Bacillales</taxon>
        <taxon>Caryophanaceae</taxon>
        <taxon>Planococcus</taxon>
    </lineage>
</organism>
<evidence type="ECO:0000313" key="2">
    <source>
        <dbReference type="Proteomes" id="UP001172055"/>
    </source>
</evidence>
<protein>
    <recommendedName>
        <fullName evidence="3">DUF4279 domain-containing protein</fullName>
    </recommendedName>
</protein>
<sequence>MSIATYIGLNFPVKLPEDYIEDKIEIEYVFSEEEHRQAVKEKHFTVPHIYEISVTEHAIWEMNEYQKIRSPHSYEKAQKTFLSVCLLLKELLPAGDFCEIYICWLGDEKEEHEKELTINLNDLQIEALDIHENCFIRIEN</sequence>
<reference evidence="1 2" key="1">
    <citation type="submission" date="2023-06" db="EMBL/GenBank/DDBJ databases">
        <title>Novel species in genus Planococcus.</title>
        <authorList>
            <person name="Ning S."/>
        </authorList>
    </citation>
    <scope>NUCLEOTIDE SEQUENCE [LARGE SCALE GENOMIC DNA]</scope>
    <source>
        <strain evidence="1 2">N028</strain>
    </source>
</reference>
<gene>
    <name evidence="1" type="ORF">QWY14_13740</name>
</gene>
<evidence type="ECO:0000313" key="1">
    <source>
        <dbReference type="EMBL" id="MDN7242871.1"/>
    </source>
</evidence>
<proteinExistence type="predicted"/>
<dbReference type="EMBL" id="JAUJWV010000002">
    <property type="protein sequence ID" value="MDN7242871.1"/>
    <property type="molecule type" value="Genomic_DNA"/>
</dbReference>
<dbReference type="Proteomes" id="UP001172055">
    <property type="component" value="Unassembled WGS sequence"/>
</dbReference>
<keyword evidence="2" id="KW-1185">Reference proteome</keyword>
<comment type="caution">
    <text evidence="1">The sequence shown here is derived from an EMBL/GenBank/DDBJ whole genome shotgun (WGS) entry which is preliminary data.</text>
</comment>
<evidence type="ECO:0008006" key="3">
    <source>
        <dbReference type="Google" id="ProtNLM"/>
    </source>
</evidence>
<dbReference type="RefSeq" id="WP_300987295.1">
    <property type="nucleotide sequence ID" value="NZ_CP129236.1"/>
</dbReference>